<organism evidence="1 2">
    <name type="scientific">Vaccinium darrowii</name>
    <dbReference type="NCBI Taxonomy" id="229202"/>
    <lineage>
        <taxon>Eukaryota</taxon>
        <taxon>Viridiplantae</taxon>
        <taxon>Streptophyta</taxon>
        <taxon>Embryophyta</taxon>
        <taxon>Tracheophyta</taxon>
        <taxon>Spermatophyta</taxon>
        <taxon>Magnoliopsida</taxon>
        <taxon>eudicotyledons</taxon>
        <taxon>Gunneridae</taxon>
        <taxon>Pentapetalae</taxon>
        <taxon>asterids</taxon>
        <taxon>Ericales</taxon>
        <taxon>Ericaceae</taxon>
        <taxon>Vaccinioideae</taxon>
        <taxon>Vaccinieae</taxon>
        <taxon>Vaccinium</taxon>
    </lineage>
</organism>
<evidence type="ECO:0000313" key="1">
    <source>
        <dbReference type="EMBL" id="KAH7839060.1"/>
    </source>
</evidence>
<gene>
    <name evidence="1" type="ORF">Vadar_034400</name>
</gene>
<dbReference type="EMBL" id="CM037156">
    <property type="protein sequence ID" value="KAH7839060.1"/>
    <property type="molecule type" value="Genomic_DNA"/>
</dbReference>
<proteinExistence type="predicted"/>
<name>A0ACB7XEL4_9ERIC</name>
<reference evidence="1 2" key="1">
    <citation type="journal article" date="2021" name="Hortic Res">
        <title>High-quality reference genome and annotation aids understanding of berry development for evergreen blueberry (Vaccinium darrowii).</title>
        <authorList>
            <person name="Yu J."/>
            <person name="Hulse-Kemp A.M."/>
            <person name="Babiker E."/>
            <person name="Staton M."/>
        </authorList>
    </citation>
    <scope>NUCLEOTIDE SEQUENCE [LARGE SCALE GENOMIC DNA]</scope>
    <source>
        <strain evidence="2">cv. NJ 8807/NJ 8810</strain>
        <tissue evidence="1">Young leaf</tissue>
    </source>
</reference>
<dbReference type="Proteomes" id="UP000828048">
    <property type="component" value="Chromosome 6"/>
</dbReference>
<accession>A0ACB7XEL4</accession>
<keyword evidence="2" id="KW-1185">Reference proteome</keyword>
<protein>
    <submittedName>
        <fullName evidence="1">Uncharacterized protein</fullName>
    </submittedName>
</protein>
<comment type="caution">
    <text evidence="1">The sequence shown here is derived from an EMBL/GenBank/DDBJ whole genome shotgun (WGS) entry which is preliminary data.</text>
</comment>
<evidence type="ECO:0000313" key="2">
    <source>
        <dbReference type="Proteomes" id="UP000828048"/>
    </source>
</evidence>
<sequence>MVWREALSFTTTMPGPPPITKSSVIKTTKTIYHQRSTTSGDSSTPSRRRIVRIIVTDADATDSSGDDEDQRPVVKRVKRLVKQINIDGSPDKSVRKKPEQVKKRSLGSPESDVCCRKKFRGVRRRPWGRWAAEIRDPVRRKRVWLGTYDTPEEAATVYDRAAVMLKGPDAVTNFPTVTETAVVGKTEELKDEAAFSPTSVLRYEDLTSLSHCDVDETAAEVVSRRNTEGEGEGLGNVADSSPTSSLRYEELTPFGGFSYGDVDAFGFGIDMPLSLPDFTVTENFYGEDDLSVEFDIDDFLVDVR</sequence>